<dbReference type="RefSeq" id="WP_203166067.1">
    <property type="nucleotide sequence ID" value="NZ_JAEVLS010000001.1"/>
</dbReference>
<dbReference type="EMBL" id="JAEVLS010000001">
    <property type="protein sequence ID" value="MBM0104126.1"/>
    <property type="molecule type" value="Genomic_DNA"/>
</dbReference>
<dbReference type="Gene3D" id="3.10.420.10">
    <property type="entry name" value="SecB-like"/>
    <property type="match status" value="1"/>
</dbReference>
<comment type="similarity">
    <text evidence="1 5">Belongs to the SecB family.</text>
</comment>
<comment type="subunit">
    <text evidence="5">Homotetramer, a dimer of dimers. One homotetramer interacts with 1 SecA dimer.</text>
</comment>
<protein>
    <recommendedName>
        <fullName evidence="5">Protein-export protein SecB</fullName>
    </recommendedName>
</protein>
<dbReference type="Proteomes" id="UP000661077">
    <property type="component" value="Unassembled WGS sequence"/>
</dbReference>
<dbReference type="HAMAP" id="MF_00821">
    <property type="entry name" value="SecB"/>
    <property type="match status" value="1"/>
</dbReference>
<evidence type="ECO:0000313" key="7">
    <source>
        <dbReference type="Proteomes" id="UP000661077"/>
    </source>
</evidence>
<dbReference type="PANTHER" id="PTHR36918">
    <property type="match status" value="1"/>
</dbReference>
<name>A0ABS1WT15_9GAMM</name>
<evidence type="ECO:0000256" key="2">
    <source>
        <dbReference type="ARBA" id="ARBA00022448"/>
    </source>
</evidence>
<keyword evidence="5" id="KW-0143">Chaperone</keyword>
<keyword evidence="2 5" id="KW-0813">Transport</keyword>
<evidence type="ECO:0000256" key="5">
    <source>
        <dbReference type="HAMAP-Rule" id="MF_00821"/>
    </source>
</evidence>
<reference evidence="6 7" key="1">
    <citation type="journal article" date="2021" name="Int. J. Syst. Evol. Microbiol.">
        <title>Steroidobacter gossypii sp. nov., isolated from soil of cotton cropping field.</title>
        <authorList>
            <person name="Huang R."/>
            <person name="Yang S."/>
            <person name="Zhen C."/>
            <person name="Liu W."/>
        </authorList>
    </citation>
    <scope>NUCLEOTIDE SEQUENCE [LARGE SCALE GENOMIC DNA]</scope>
    <source>
        <strain evidence="6 7">S1-65</strain>
    </source>
</reference>
<dbReference type="Pfam" id="PF02556">
    <property type="entry name" value="SecB"/>
    <property type="match status" value="1"/>
</dbReference>
<sequence>MVDEVPAANGQTADPNAPQFAPQAVYLKDVSFEAPNGPRVNPNTNPTIKLDLNTAVNEIGGDMKEVVLTVRVEAQAADKTLWLVELQQAGAFGIRNVPPADMGRLLGIFCPNYLLPYARQVISDLLMKGGFPPFLLPPVNFDALYAQAAARAQQQQPDAPGATSVN</sequence>
<dbReference type="PANTHER" id="PTHR36918:SF1">
    <property type="entry name" value="PROTEIN-EXPORT PROTEIN SECB"/>
    <property type="match status" value="1"/>
</dbReference>
<dbReference type="InterPro" id="IPR003708">
    <property type="entry name" value="SecB"/>
</dbReference>
<evidence type="ECO:0000256" key="4">
    <source>
        <dbReference type="ARBA" id="ARBA00023010"/>
    </source>
</evidence>
<organism evidence="6 7">
    <name type="scientific">Steroidobacter gossypii</name>
    <dbReference type="NCBI Taxonomy" id="2805490"/>
    <lineage>
        <taxon>Bacteria</taxon>
        <taxon>Pseudomonadati</taxon>
        <taxon>Pseudomonadota</taxon>
        <taxon>Gammaproteobacteria</taxon>
        <taxon>Steroidobacterales</taxon>
        <taxon>Steroidobacteraceae</taxon>
        <taxon>Steroidobacter</taxon>
    </lineage>
</organism>
<accession>A0ABS1WT15</accession>
<keyword evidence="5" id="KW-0963">Cytoplasm</keyword>
<dbReference type="InterPro" id="IPR035958">
    <property type="entry name" value="SecB-like_sf"/>
</dbReference>
<dbReference type="NCBIfam" id="TIGR00809">
    <property type="entry name" value="secB"/>
    <property type="match status" value="1"/>
</dbReference>
<evidence type="ECO:0000256" key="3">
    <source>
        <dbReference type="ARBA" id="ARBA00022927"/>
    </source>
</evidence>
<keyword evidence="3 5" id="KW-0653">Protein transport</keyword>
<keyword evidence="4 5" id="KW-0811">Translocation</keyword>
<comment type="caution">
    <text evidence="6">The sequence shown here is derived from an EMBL/GenBank/DDBJ whole genome shotgun (WGS) entry which is preliminary data.</text>
</comment>
<keyword evidence="7" id="KW-1185">Reference proteome</keyword>
<gene>
    <name evidence="5 6" type="primary">secB</name>
    <name evidence="6" type="ORF">JM946_05190</name>
</gene>
<proteinExistence type="inferred from homology"/>
<comment type="function">
    <text evidence="5">One of the proteins required for the normal export of preproteins out of the cell cytoplasm. It is a molecular chaperone that binds to a subset of precursor proteins, maintaining them in a translocation-competent state. It also specifically binds to its receptor SecA.</text>
</comment>
<evidence type="ECO:0000256" key="1">
    <source>
        <dbReference type="ARBA" id="ARBA00009990"/>
    </source>
</evidence>
<evidence type="ECO:0000313" key="6">
    <source>
        <dbReference type="EMBL" id="MBM0104126.1"/>
    </source>
</evidence>
<dbReference type="PRINTS" id="PR01594">
    <property type="entry name" value="SECBCHAPRONE"/>
</dbReference>
<dbReference type="SUPFAM" id="SSF54611">
    <property type="entry name" value="SecB-like"/>
    <property type="match status" value="1"/>
</dbReference>
<comment type="subcellular location">
    <subcellularLocation>
        <location evidence="5">Cytoplasm</location>
    </subcellularLocation>
</comment>